<reference evidence="10" key="1">
    <citation type="journal article" date="2019" name="Int. J. Syst. Evol. Microbiol.">
        <title>The Global Catalogue of Microorganisms (GCM) 10K type strain sequencing project: providing services to taxonomists for standard genome sequencing and annotation.</title>
        <authorList>
            <consortium name="The Broad Institute Genomics Platform"/>
            <consortium name="The Broad Institute Genome Sequencing Center for Infectious Disease"/>
            <person name="Wu L."/>
            <person name="Ma J."/>
        </authorList>
    </citation>
    <scope>NUCLEOTIDE SEQUENCE [LARGE SCALE GENOMIC DNA]</scope>
    <source>
        <strain evidence="10">CGMCC 1.12471</strain>
    </source>
</reference>
<evidence type="ECO:0000256" key="2">
    <source>
        <dbReference type="ARBA" id="ARBA00022448"/>
    </source>
</evidence>
<dbReference type="EMBL" id="JBHUEA010000002">
    <property type="protein sequence ID" value="MFD1720239.1"/>
    <property type="molecule type" value="Genomic_DNA"/>
</dbReference>
<evidence type="ECO:0000256" key="4">
    <source>
        <dbReference type="ARBA" id="ARBA00022692"/>
    </source>
</evidence>
<feature type="domain" description="ABC transmembrane type-1" evidence="8">
    <location>
        <begin position="117"/>
        <end position="327"/>
    </location>
</feature>
<protein>
    <submittedName>
        <fullName evidence="9">ABC transporter permease</fullName>
    </submittedName>
</protein>
<evidence type="ECO:0000313" key="9">
    <source>
        <dbReference type="EMBL" id="MFD1720239.1"/>
    </source>
</evidence>
<evidence type="ECO:0000256" key="3">
    <source>
        <dbReference type="ARBA" id="ARBA00022475"/>
    </source>
</evidence>
<feature type="transmembrane region" description="Helical" evidence="7">
    <location>
        <begin position="12"/>
        <end position="33"/>
    </location>
</feature>
<dbReference type="RefSeq" id="WP_377931445.1">
    <property type="nucleotide sequence ID" value="NZ_JBHUEA010000002.1"/>
</dbReference>
<evidence type="ECO:0000256" key="7">
    <source>
        <dbReference type="RuleBase" id="RU363032"/>
    </source>
</evidence>
<keyword evidence="3" id="KW-1003">Cell membrane</keyword>
<keyword evidence="2 7" id="KW-0813">Transport</keyword>
<dbReference type="PANTHER" id="PTHR43163:SF6">
    <property type="entry name" value="DIPEPTIDE TRANSPORT SYSTEM PERMEASE PROTEIN DPPB-RELATED"/>
    <property type="match status" value="1"/>
</dbReference>
<keyword evidence="4 7" id="KW-0812">Transmembrane</keyword>
<dbReference type="PANTHER" id="PTHR43163">
    <property type="entry name" value="DIPEPTIDE TRANSPORT SYSTEM PERMEASE PROTEIN DPPB-RELATED"/>
    <property type="match status" value="1"/>
</dbReference>
<organism evidence="9 10">
    <name type="scientific">Amnibacterium endophyticum</name>
    <dbReference type="NCBI Taxonomy" id="2109337"/>
    <lineage>
        <taxon>Bacteria</taxon>
        <taxon>Bacillati</taxon>
        <taxon>Actinomycetota</taxon>
        <taxon>Actinomycetes</taxon>
        <taxon>Micrococcales</taxon>
        <taxon>Microbacteriaceae</taxon>
        <taxon>Amnibacterium</taxon>
    </lineage>
</organism>
<gene>
    <name evidence="9" type="ORF">ACFSBI_01640</name>
</gene>
<feature type="transmembrane region" description="Helical" evidence="7">
    <location>
        <begin position="304"/>
        <end position="330"/>
    </location>
</feature>
<proteinExistence type="inferred from homology"/>
<sequence>MIRFLIRRIAGAVVVVWIVSVVTFLIFQIAPALSNTSPVYYYVGKIPFKPGSTQLKLLEHRFGFDLPIWQQYTNFIGGIFGKQISDGVNTPIDCPFPCFGYSFRQNELVSVLIGRAIPVSASIIVGAAILWLIFGVLVGTLSALKPGSIVDRVGMGGALAAVSLPIFFTGPLLLLVFQYTLGWIPLSTAYVSPFVNPLGWFQSMILPWVALAFLFAALYARLTRSNMIETMSEDFIRTARAKGLSRQTVVVRHGLRAALTPIVTIFGIDLGTLIGSTVITESVFNLRGLGYLSIQSILQQDLPVILGVTIIAAVALVVANLLVDIAYGIIDPRVTV</sequence>
<dbReference type="Pfam" id="PF19300">
    <property type="entry name" value="BPD_transp_1_N"/>
    <property type="match status" value="1"/>
</dbReference>
<dbReference type="SUPFAM" id="SSF161098">
    <property type="entry name" value="MetI-like"/>
    <property type="match status" value="1"/>
</dbReference>
<dbReference type="InterPro" id="IPR000515">
    <property type="entry name" value="MetI-like"/>
</dbReference>
<feature type="transmembrane region" description="Helical" evidence="7">
    <location>
        <begin position="119"/>
        <end position="144"/>
    </location>
</feature>
<keyword evidence="6 7" id="KW-0472">Membrane</keyword>
<evidence type="ECO:0000256" key="1">
    <source>
        <dbReference type="ARBA" id="ARBA00004651"/>
    </source>
</evidence>
<dbReference type="InterPro" id="IPR035906">
    <property type="entry name" value="MetI-like_sf"/>
</dbReference>
<dbReference type="Pfam" id="PF00528">
    <property type="entry name" value="BPD_transp_1"/>
    <property type="match status" value="1"/>
</dbReference>
<evidence type="ECO:0000259" key="8">
    <source>
        <dbReference type="PROSITE" id="PS50928"/>
    </source>
</evidence>
<dbReference type="CDD" id="cd06261">
    <property type="entry name" value="TM_PBP2"/>
    <property type="match status" value="1"/>
</dbReference>
<comment type="caution">
    <text evidence="9">The sequence shown here is derived from an EMBL/GenBank/DDBJ whole genome shotgun (WGS) entry which is preliminary data.</text>
</comment>
<keyword evidence="5 7" id="KW-1133">Transmembrane helix</keyword>
<evidence type="ECO:0000256" key="5">
    <source>
        <dbReference type="ARBA" id="ARBA00022989"/>
    </source>
</evidence>
<feature type="transmembrane region" description="Helical" evidence="7">
    <location>
        <begin position="156"/>
        <end position="180"/>
    </location>
</feature>
<comment type="similarity">
    <text evidence="7">Belongs to the binding-protein-dependent transport system permease family.</text>
</comment>
<feature type="transmembrane region" description="Helical" evidence="7">
    <location>
        <begin position="262"/>
        <end position="284"/>
    </location>
</feature>
<comment type="subcellular location">
    <subcellularLocation>
        <location evidence="1 7">Cell membrane</location>
        <topology evidence="1 7">Multi-pass membrane protein</topology>
    </subcellularLocation>
</comment>
<name>A0ABW4LE47_9MICO</name>
<dbReference type="InterPro" id="IPR045621">
    <property type="entry name" value="BPD_transp_1_N"/>
</dbReference>
<evidence type="ECO:0000313" key="10">
    <source>
        <dbReference type="Proteomes" id="UP001597347"/>
    </source>
</evidence>
<evidence type="ECO:0000256" key="6">
    <source>
        <dbReference type="ARBA" id="ARBA00023136"/>
    </source>
</evidence>
<dbReference type="Proteomes" id="UP001597347">
    <property type="component" value="Unassembled WGS sequence"/>
</dbReference>
<keyword evidence="10" id="KW-1185">Reference proteome</keyword>
<dbReference type="Gene3D" id="1.10.3720.10">
    <property type="entry name" value="MetI-like"/>
    <property type="match status" value="1"/>
</dbReference>
<accession>A0ABW4LE47</accession>
<feature type="transmembrane region" description="Helical" evidence="7">
    <location>
        <begin position="200"/>
        <end position="222"/>
    </location>
</feature>
<dbReference type="PROSITE" id="PS50928">
    <property type="entry name" value="ABC_TM1"/>
    <property type="match status" value="1"/>
</dbReference>